<sequence>MLMLCLEWWMFEIGGFMAGVISEVELGAQSVAYELTVVAYMVRLLCVLALPFEFIS</sequence>
<accession>A0A4Z2EDI8</accession>
<comment type="caution">
    <text evidence="1">The sequence shown here is derived from an EMBL/GenBank/DDBJ whole genome shotgun (WGS) entry which is preliminary data.</text>
</comment>
<evidence type="ECO:0000313" key="1">
    <source>
        <dbReference type="EMBL" id="TNN26342.1"/>
    </source>
</evidence>
<dbReference type="AlphaFoldDB" id="A0A4Z2EDI8"/>
<dbReference type="Proteomes" id="UP000314294">
    <property type="component" value="Unassembled WGS sequence"/>
</dbReference>
<evidence type="ECO:0000313" key="2">
    <source>
        <dbReference type="Proteomes" id="UP000314294"/>
    </source>
</evidence>
<dbReference type="EMBL" id="SRLO01010435">
    <property type="protein sequence ID" value="TNN26342.1"/>
    <property type="molecule type" value="Genomic_DNA"/>
</dbReference>
<gene>
    <name evidence="1" type="primary">slc47a1_1</name>
    <name evidence="1" type="ORF">EYF80_063521</name>
</gene>
<dbReference type="OrthoDB" id="2126698at2759"/>
<proteinExistence type="predicted"/>
<reference evidence="1 2" key="1">
    <citation type="submission" date="2019-03" db="EMBL/GenBank/DDBJ databases">
        <title>First draft genome of Liparis tanakae, snailfish: a comprehensive survey of snailfish specific genes.</title>
        <authorList>
            <person name="Kim W."/>
            <person name="Song I."/>
            <person name="Jeong J.-H."/>
            <person name="Kim D."/>
            <person name="Kim S."/>
            <person name="Ryu S."/>
            <person name="Song J.Y."/>
            <person name="Lee S.K."/>
        </authorList>
    </citation>
    <scope>NUCLEOTIDE SEQUENCE [LARGE SCALE GENOMIC DNA]</scope>
    <source>
        <tissue evidence="1">Muscle</tissue>
    </source>
</reference>
<name>A0A4Z2EDI8_9TELE</name>
<keyword evidence="2" id="KW-1185">Reference proteome</keyword>
<protein>
    <submittedName>
        <fullName evidence="1">Multidrug and toxin extrusion protein 1</fullName>
    </submittedName>
</protein>
<organism evidence="1 2">
    <name type="scientific">Liparis tanakae</name>
    <name type="common">Tanaka's snailfish</name>
    <dbReference type="NCBI Taxonomy" id="230148"/>
    <lineage>
        <taxon>Eukaryota</taxon>
        <taxon>Metazoa</taxon>
        <taxon>Chordata</taxon>
        <taxon>Craniata</taxon>
        <taxon>Vertebrata</taxon>
        <taxon>Euteleostomi</taxon>
        <taxon>Actinopterygii</taxon>
        <taxon>Neopterygii</taxon>
        <taxon>Teleostei</taxon>
        <taxon>Neoteleostei</taxon>
        <taxon>Acanthomorphata</taxon>
        <taxon>Eupercaria</taxon>
        <taxon>Perciformes</taxon>
        <taxon>Cottioidei</taxon>
        <taxon>Cottales</taxon>
        <taxon>Liparidae</taxon>
        <taxon>Liparis</taxon>
    </lineage>
</organism>